<proteinExistence type="predicted"/>
<organism evidence="1 2">
    <name type="scientific">Mycobacteroides abscessus</name>
    <dbReference type="NCBI Taxonomy" id="36809"/>
    <lineage>
        <taxon>Bacteria</taxon>
        <taxon>Bacillati</taxon>
        <taxon>Actinomycetota</taxon>
        <taxon>Actinomycetes</taxon>
        <taxon>Mycobacteriales</taxon>
        <taxon>Mycobacteriaceae</taxon>
        <taxon>Mycobacteroides</taxon>
    </lineage>
</organism>
<name>A0ABD7HHH2_9MYCO</name>
<dbReference type="AlphaFoldDB" id="A0ABD7HHH2"/>
<protein>
    <submittedName>
        <fullName evidence="1">Uncharacterized protein</fullName>
    </submittedName>
</protein>
<comment type="caution">
    <text evidence="1">The sequence shown here is derived from an EMBL/GenBank/DDBJ whole genome shotgun (WGS) entry which is preliminary data.</text>
</comment>
<dbReference type="Proteomes" id="UP000284557">
    <property type="component" value="Unassembled WGS sequence"/>
</dbReference>
<gene>
    <name evidence="1" type="ORF">D2E76_25425</name>
</gene>
<dbReference type="EMBL" id="QXBN01000033">
    <property type="protein sequence ID" value="RIT29254.1"/>
    <property type="molecule type" value="Genomic_DNA"/>
</dbReference>
<evidence type="ECO:0000313" key="2">
    <source>
        <dbReference type="Proteomes" id="UP000284557"/>
    </source>
</evidence>
<accession>A0ABD7HHH2</accession>
<reference evidence="1 2" key="1">
    <citation type="submission" date="2018-08" db="EMBL/GenBank/DDBJ databases">
        <title>Linezolid Resistance in Mycobacterium abscessus: MIC Distribution and Comprehensive Investigation of Resistance Mechanisms.</title>
        <authorList>
            <person name="Ye M."/>
            <person name="Xu L."/>
            <person name="Zou Y."/>
            <person name="Li B."/>
            <person name="Guo Q."/>
            <person name="Zhang Y."/>
            <person name="Zhan M."/>
            <person name="Xu B."/>
            <person name="Yu F."/>
            <person name="Zhang Z."/>
            <person name="Chu H."/>
        </authorList>
    </citation>
    <scope>NUCLEOTIDE SEQUENCE [LARGE SCALE GENOMIC DNA]</scope>
    <source>
        <strain evidence="1 2">G143</strain>
    </source>
</reference>
<sequence>MFGIHQWISAEPSPGTQTEEADAIYAAFASSSAIENDYITDDAAIFPSWDRSPQSQKGWWEFRSKNRRLLIKNVNASPTETATGADLVYVRRDPDAVVLVQYKVLEQLQRSGRFVYRLDDRLRSQVERLRRLEEKGSPIATDADTYRIGHGFSFVKFVTPYPKYAPPPDTLTDGYYMPTEIVEHLLRNPDKGPRGGDLLSMEKHRYIDPTTFVKLVQDSWIGSHTEASKLLLDLMGLKDRGERNPATIAVDTPIQFRAQNRR</sequence>
<evidence type="ECO:0000313" key="1">
    <source>
        <dbReference type="EMBL" id="RIT29254.1"/>
    </source>
</evidence>